<dbReference type="Pfam" id="PF13751">
    <property type="entry name" value="DDE_Tnp_1_6"/>
    <property type="match status" value="1"/>
</dbReference>
<dbReference type="Proteomes" id="UP000221011">
    <property type="component" value="Chromosome"/>
</dbReference>
<dbReference type="KEGG" id="sfk:KY5_7204c"/>
<dbReference type="InterPro" id="IPR025668">
    <property type="entry name" value="Tnp_DDE_dom"/>
</dbReference>
<feature type="domain" description="Transposase DDE" evidence="2">
    <location>
        <begin position="408"/>
        <end position="530"/>
    </location>
</feature>
<keyword evidence="4" id="KW-1185">Reference proteome</keyword>
<dbReference type="EMBL" id="CP022685">
    <property type="protein sequence ID" value="ATL32222.1"/>
    <property type="molecule type" value="Genomic_DNA"/>
</dbReference>
<proteinExistence type="predicted"/>
<name>A0A291QKX3_9ACTN</name>
<dbReference type="InterPro" id="IPR008490">
    <property type="entry name" value="Transposase_InsH_N"/>
</dbReference>
<gene>
    <name evidence="3" type="ORF">KY5_7204c</name>
</gene>
<evidence type="ECO:0000313" key="4">
    <source>
        <dbReference type="Proteomes" id="UP000221011"/>
    </source>
</evidence>
<evidence type="ECO:0000313" key="3">
    <source>
        <dbReference type="EMBL" id="ATL32222.1"/>
    </source>
</evidence>
<sequence length="556" mass="61427">MAARDPYPLAMRVRDELSELFADAEFAEAFGTRGKPGWSPGQLALVTVLQFTENLTDRAATHRGRHGMDLNYALGMELDDPGFDSSVLSEFRTRLVEHGMEEKVLDLLLTALKDRGLAKAGGKQRTDSTRVLAAVRDLNRLELAGGETLRATLEALTCAAPDWLADAVPVREWVERYGPRIHSWHPPASTSKREEMLWLYGRDGFALLEAMHAPDALICLRELPAVQVLRTMWVKNYHRTVSEAGAEVKRRESKDLPPGRLRLASPYDTDARYGRKQGSWWTGYKIHISESCDDADAQDSATDGQALIVGADGPPPRLITGIATTDATVTDAETTGPVHHTLAARDLLPAEHFLDSGYASAELIVGIKKNLGATLVTPVLLKSSPQARAGAGFDRTAFTIDWDKRQATCPRGDTCTWWSPATLRGTKAIVIKVNKETCRPCPLRDQCTRSKTGGRTLSLQPREVQEVLDHARLQQGDEQWRAKYATRASMEGTIHQAVAVSGTRRARYLGLQTTHLEHVFAAVALNLIRLDAWWNGQPLDRTRVSHLARLDLTLAA</sequence>
<organism evidence="3 4">
    <name type="scientific">Streptomyces formicae</name>
    <dbReference type="NCBI Taxonomy" id="1616117"/>
    <lineage>
        <taxon>Bacteria</taxon>
        <taxon>Bacillati</taxon>
        <taxon>Actinomycetota</taxon>
        <taxon>Actinomycetes</taxon>
        <taxon>Kitasatosporales</taxon>
        <taxon>Streptomycetaceae</taxon>
        <taxon>Streptomyces</taxon>
    </lineage>
</organism>
<protein>
    <submittedName>
        <fullName evidence="3">Transposase</fullName>
    </submittedName>
</protein>
<accession>A0A291QKX3</accession>
<dbReference type="PANTHER" id="PTHR35604:SF2">
    <property type="entry name" value="TRANSPOSASE INSH FOR INSERTION SEQUENCE ELEMENT IS5A-RELATED"/>
    <property type="match status" value="1"/>
</dbReference>
<evidence type="ECO:0000259" key="1">
    <source>
        <dbReference type="Pfam" id="PF05598"/>
    </source>
</evidence>
<dbReference type="Pfam" id="PF05598">
    <property type="entry name" value="DUF772"/>
    <property type="match status" value="1"/>
</dbReference>
<feature type="domain" description="Transposase InsH N-terminal" evidence="1">
    <location>
        <begin position="20"/>
        <end position="94"/>
    </location>
</feature>
<dbReference type="AlphaFoldDB" id="A0A291QKX3"/>
<evidence type="ECO:0000259" key="2">
    <source>
        <dbReference type="Pfam" id="PF13751"/>
    </source>
</evidence>
<dbReference type="PANTHER" id="PTHR35604">
    <property type="entry name" value="TRANSPOSASE INSH FOR INSERTION SEQUENCE ELEMENT IS5A-RELATED"/>
    <property type="match status" value="1"/>
</dbReference>
<reference evidence="3 4" key="1">
    <citation type="submission" date="2017-08" db="EMBL/GenBank/DDBJ databases">
        <title>Complete Genome Sequence of Streptomyces formicae KY5, the formicamycin producer.</title>
        <authorList>
            <person name="Holmes N.A."/>
            <person name="Devine R."/>
            <person name="Qin Z."/>
            <person name="Seipke R.F."/>
            <person name="Wilkinson B."/>
            <person name="Hutchings M.I."/>
        </authorList>
    </citation>
    <scope>NUCLEOTIDE SEQUENCE [LARGE SCALE GENOMIC DNA]</scope>
    <source>
        <strain evidence="3 4">KY5</strain>
    </source>
</reference>
<dbReference type="RefSeq" id="WP_234363032.1">
    <property type="nucleotide sequence ID" value="NZ_CP022685.1"/>
</dbReference>